<keyword evidence="3" id="KW-1185">Reference proteome</keyword>
<feature type="compositionally biased region" description="Basic residues" evidence="1">
    <location>
        <begin position="1"/>
        <end position="19"/>
    </location>
</feature>
<reference evidence="2" key="2">
    <citation type="journal article" date="2016" name="Fungal Biol.">
        <title>Ochratoxin A production by Penicillium thymicola.</title>
        <authorList>
            <person name="Nguyen H.D.T."/>
            <person name="McMullin D.R."/>
            <person name="Ponomareva E."/>
            <person name="Riley R."/>
            <person name="Pomraning K.R."/>
            <person name="Baker S.E."/>
            <person name="Seifert K.A."/>
        </authorList>
    </citation>
    <scope>NUCLEOTIDE SEQUENCE</scope>
    <source>
        <strain evidence="2">DAOM 180753</strain>
    </source>
</reference>
<proteinExistence type="predicted"/>
<feature type="compositionally biased region" description="Basic and acidic residues" evidence="1">
    <location>
        <begin position="63"/>
        <end position="75"/>
    </location>
</feature>
<evidence type="ECO:0000256" key="1">
    <source>
        <dbReference type="SAM" id="MobiDB-lite"/>
    </source>
</evidence>
<dbReference type="AlphaFoldDB" id="A0AAI9T9M2"/>
<dbReference type="Proteomes" id="UP001227192">
    <property type="component" value="Unassembled WGS sequence"/>
</dbReference>
<dbReference type="EMBL" id="LACB01000516">
    <property type="protein sequence ID" value="KAJ9482735.1"/>
    <property type="molecule type" value="Genomic_DNA"/>
</dbReference>
<comment type="caution">
    <text evidence="2">The sequence shown here is derived from an EMBL/GenBank/DDBJ whole genome shotgun (WGS) entry which is preliminary data.</text>
</comment>
<gene>
    <name evidence="2" type="ORF">VN97_g10694</name>
</gene>
<sequence length="82" mass="9461">MDKFQRYGRRGRRRVNVRNKGRESQMYICTRYDVYNDIRVRGSEVGDVESTSRGARGGISKGNDVRGNVRAEKKPRAWRGPA</sequence>
<feature type="region of interest" description="Disordered" evidence="1">
    <location>
        <begin position="46"/>
        <end position="82"/>
    </location>
</feature>
<reference evidence="2" key="1">
    <citation type="submission" date="2015-06" db="EMBL/GenBank/DDBJ databases">
        <authorList>
            <person name="Nguyen H."/>
        </authorList>
    </citation>
    <scope>NUCLEOTIDE SEQUENCE</scope>
    <source>
        <strain evidence="2">DAOM 180753</strain>
    </source>
</reference>
<feature type="region of interest" description="Disordered" evidence="1">
    <location>
        <begin position="1"/>
        <end position="20"/>
    </location>
</feature>
<name>A0AAI9T9M2_PENTH</name>
<organism evidence="2 3">
    <name type="scientific">Penicillium thymicola</name>
    <dbReference type="NCBI Taxonomy" id="293382"/>
    <lineage>
        <taxon>Eukaryota</taxon>
        <taxon>Fungi</taxon>
        <taxon>Dikarya</taxon>
        <taxon>Ascomycota</taxon>
        <taxon>Pezizomycotina</taxon>
        <taxon>Eurotiomycetes</taxon>
        <taxon>Eurotiomycetidae</taxon>
        <taxon>Eurotiales</taxon>
        <taxon>Aspergillaceae</taxon>
        <taxon>Penicillium</taxon>
    </lineage>
</organism>
<evidence type="ECO:0000313" key="2">
    <source>
        <dbReference type="EMBL" id="KAJ9482735.1"/>
    </source>
</evidence>
<protein>
    <submittedName>
        <fullName evidence="2">Uncharacterized protein</fullName>
    </submittedName>
</protein>
<accession>A0AAI9T9M2</accession>
<evidence type="ECO:0000313" key="3">
    <source>
        <dbReference type="Proteomes" id="UP001227192"/>
    </source>
</evidence>